<keyword evidence="3" id="KW-1185">Reference proteome</keyword>
<protein>
    <submittedName>
        <fullName evidence="2">Uncharacterized protein</fullName>
    </submittedName>
</protein>
<comment type="caution">
    <text evidence="2">The sequence shown here is derived from an EMBL/GenBank/DDBJ whole genome shotgun (WGS) entry which is preliminary data.</text>
</comment>
<organism evidence="2 3">
    <name type="scientific">Jejudonia soesokkakensis</name>
    <dbReference type="NCBI Taxonomy" id="1323432"/>
    <lineage>
        <taxon>Bacteria</taxon>
        <taxon>Pseudomonadati</taxon>
        <taxon>Bacteroidota</taxon>
        <taxon>Flavobacteriia</taxon>
        <taxon>Flavobacteriales</taxon>
        <taxon>Flavobacteriaceae</taxon>
        <taxon>Jejudonia</taxon>
    </lineage>
</organism>
<evidence type="ECO:0000256" key="1">
    <source>
        <dbReference type="SAM" id="SignalP"/>
    </source>
</evidence>
<evidence type="ECO:0000313" key="2">
    <source>
        <dbReference type="EMBL" id="MFC7356260.1"/>
    </source>
</evidence>
<feature type="chain" id="PRO_5045182062" evidence="1">
    <location>
        <begin position="19"/>
        <end position="141"/>
    </location>
</feature>
<sequence length="141" mass="15885">MKNFVLLLALFTSITLFAQTEKVAETPQIAIKIPFGETAIVEGYKITFIEVIEDSRCPEGVNCVWAGRVHIKISYLNNKGAETFQEIIIGQVKGDEQNNSIITINPTLQFEVLNVTPYPQYNENKKSLPYALLLKKILPNE</sequence>
<feature type="signal peptide" evidence="1">
    <location>
        <begin position="1"/>
        <end position="18"/>
    </location>
</feature>
<gene>
    <name evidence="2" type="ORF">ACFQO1_01060</name>
</gene>
<proteinExistence type="predicted"/>
<dbReference type="Proteomes" id="UP001596415">
    <property type="component" value="Unassembled WGS sequence"/>
</dbReference>
<name>A0ABW2MR04_9FLAO</name>
<reference evidence="3" key="1">
    <citation type="journal article" date="2019" name="Int. J. Syst. Evol. Microbiol.">
        <title>The Global Catalogue of Microorganisms (GCM) 10K type strain sequencing project: providing services to taxonomists for standard genome sequencing and annotation.</title>
        <authorList>
            <consortium name="The Broad Institute Genomics Platform"/>
            <consortium name="The Broad Institute Genome Sequencing Center for Infectious Disease"/>
            <person name="Wu L."/>
            <person name="Ma J."/>
        </authorList>
    </citation>
    <scope>NUCLEOTIDE SEQUENCE [LARGE SCALE GENOMIC DNA]</scope>
    <source>
        <strain evidence="3">CGMCC 1.16306</strain>
    </source>
</reference>
<dbReference type="RefSeq" id="WP_380215830.1">
    <property type="nucleotide sequence ID" value="NZ_JBHTBN010000001.1"/>
</dbReference>
<dbReference type="EMBL" id="JBHTBN010000001">
    <property type="protein sequence ID" value="MFC7356260.1"/>
    <property type="molecule type" value="Genomic_DNA"/>
</dbReference>
<keyword evidence="1" id="KW-0732">Signal</keyword>
<accession>A0ABW2MR04</accession>
<evidence type="ECO:0000313" key="3">
    <source>
        <dbReference type="Proteomes" id="UP001596415"/>
    </source>
</evidence>